<sequence>MVSNNLLIVESQNDKFFIERFKHEINAADFDIDTPICNIADYECLDGLSTARLEDKLKTLKRDIGKRGWDKIGILLDADNKGIAARVELVNNAIKCIDPELDISAANTWYHSPSLAVHISCHILNINGSGELETLLKAIKSQPSPYADCLDLWRQCLIANNNAISNKDFDKFWVNMYQRYDCCTKKERQQAGTKCNSEASFQKDIWDFTHASLDGLKDYLMLFN</sequence>
<organism evidence="1 2">
    <name type="scientific">Methylovulum psychrotolerans</name>
    <dbReference type="NCBI Taxonomy" id="1704499"/>
    <lineage>
        <taxon>Bacteria</taxon>
        <taxon>Pseudomonadati</taxon>
        <taxon>Pseudomonadota</taxon>
        <taxon>Gammaproteobacteria</taxon>
        <taxon>Methylococcales</taxon>
        <taxon>Methylococcaceae</taxon>
        <taxon>Methylovulum</taxon>
    </lineage>
</organism>
<accession>A0A1Z4BY59</accession>
<dbReference type="InterPro" id="IPR024508">
    <property type="entry name" value="DUF3226"/>
</dbReference>
<reference evidence="1 2" key="1">
    <citation type="submission" date="2017-06" db="EMBL/GenBank/DDBJ databases">
        <title>Genome Sequencing of the methanotroph Methylovulum psychrotolerants str. HV10-M2 isolated from a high-altitude environment.</title>
        <authorList>
            <person name="Mateos-Rivera A."/>
        </authorList>
    </citation>
    <scope>NUCLEOTIDE SEQUENCE [LARGE SCALE GENOMIC DNA]</scope>
    <source>
        <strain evidence="1 2">HV10_M2</strain>
    </source>
</reference>
<dbReference type="EMBL" id="CP022129">
    <property type="protein sequence ID" value="ASF46237.1"/>
    <property type="molecule type" value="Genomic_DNA"/>
</dbReference>
<dbReference type="KEGG" id="mpsy:CEK71_09170"/>
<proteinExistence type="predicted"/>
<protein>
    <recommendedName>
        <fullName evidence="3">DUF4276 domain-containing protein</fullName>
    </recommendedName>
</protein>
<dbReference type="Proteomes" id="UP000197019">
    <property type="component" value="Chromosome"/>
</dbReference>
<dbReference type="OrthoDB" id="5565945at2"/>
<dbReference type="Pfam" id="PF11536">
    <property type="entry name" value="DUF3226"/>
    <property type="match status" value="1"/>
</dbReference>
<evidence type="ECO:0000313" key="2">
    <source>
        <dbReference type="Proteomes" id="UP000197019"/>
    </source>
</evidence>
<dbReference type="AlphaFoldDB" id="A0A1Z4BY59"/>
<name>A0A1Z4BY59_9GAMM</name>
<evidence type="ECO:0008006" key="3">
    <source>
        <dbReference type="Google" id="ProtNLM"/>
    </source>
</evidence>
<keyword evidence="2" id="KW-1185">Reference proteome</keyword>
<evidence type="ECO:0000313" key="1">
    <source>
        <dbReference type="EMBL" id="ASF46237.1"/>
    </source>
</evidence>
<gene>
    <name evidence="1" type="ORF">CEK71_09170</name>
</gene>